<dbReference type="Pfam" id="PF00027">
    <property type="entry name" value="cNMP_binding"/>
    <property type="match status" value="1"/>
</dbReference>
<keyword evidence="3" id="KW-0812">Transmembrane</keyword>
<dbReference type="SMART" id="SM00100">
    <property type="entry name" value="cNMP"/>
    <property type="match status" value="1"/>
</dbReference>
<evidence type="ECO:0000256" key="8">
    <source>
        <dbReference type="ARBA" id="ARBA00023286"/>
    </source>
</evidence>
<evidence type="ECO:0000256" key="3">
    <source>
        <dbReference type="ARBA" id="ARBA00022692"/>
    </source>
</evidence>
<dbReference type="AlphaFoldDB" id="A0A9P1CY23"/>
<keyword evidence="4" id="KW-0106">Calcium</keyword>
<dbReference type="PROSITE" id="PS00018">
    <property type="entry name" value="EF_HAND_1"/>
    <property type="match status" value="1"/>
</dbReference>
<keyword evidence="8" id="KW-1071">Ligand-gated ion channel</keyword>
<dbReference type="EMBL" id="CAMXCT020002591">
    <property type="protein sequence ID" value="CAL1152537.1"/>
    <property type="molecule type" value="Genomic_DNA"/>
</dbReference>
<dbReference type="InterPro" id="IPR000595">
    <property type="entry name" value="cNMP-bd_dom"/>
</dbReference>
<reference evidence="14 15" key="2">
    <citation type="submission" date="2024-05" db="EMBL/GenBank/DDBJ databases">
        <authorList>
            <person name="Chen Y."/>
            <person name="Shah S."/>
            <person name="Dougan E. K."/>
            <person name="Thang M."/>
            <person name="Chan C."/>
        </authorList>
    </citation>
    <scope>NUCLEOTIDE SEQUENCE [LARGE SCALE GENOMIC DNA]</scope>
</reference>
<evidence type="ECO:0000259" key="11">
    <source>
        <dbReference type="PROSITE" id="PS50042"/>
    </source>
</evidence>
<proteinExistence type="predicted"/>
<dbReference type="PROSITE" id="PS00889">
    <property type="entry name" value="CNMP_BINDING_2"/>
    <property type="match status" value="1"/>
</dbReference>
<dbReference type="PANTHER" id="PTHR45638:SF11">
    <property type="entry name" value="CYCLIC NUCLEOTIDE-GATED CATION CHANNEL SUBUNIT A"/>
    <property type="match status" value="1"/>
</dbReference>
<evidence type="ECO:0000256" key="4">
    <source>
        <dbReference type="ARBA" id="ARBA00022837"/>
    </source>
</evidence>
<sequence length="364" mass="40805">MFVMWQQYILTWYKECCAIRYHELLIRARYFRQQPVEVISQLVKHFQEHVDLPGDFIIRNGEVDHHIFFMRSGKAGVYVTTEPPVWESEAVRYFRGGDSFGEVSVLASTPRTAWIMARTYCITTKVHSSSIMSVLQSHPGSFLLLVKNLLEYQDVQVDWKLSWEDLKVKLRKLFDTSEDAFNQFSMGTALITHSSFEAAMEPLGLEAGLELQIRWAELDLDCNGDVSYEEFSTLVGTWGNSTGDASFGGLGRSGTLDVDRVLTHCSTSSRSPKVLQPVNPHRDVLRRRLAHGDSVSEVGAMLEKRIAESHASLERKFEHLAKQLLEPGATAAPGVSPPERCNGCGGGGTASRQASSRKRESQMS</sequence>
<dbReference type="InterPro" id="IPR018490">
    <property type="entry name" value="cNMP-bd_dom_sf"/>
</dbReference>
<evidence type="ECO:0000256" key="7">
    <source>
        <dbReference type="ARBA" id="ARBA00023136"/>
    </source>
</evidence>
<evidence type="ECO:0000313" key="15">
    <source>
        <dbReference type="Proteomes" id="UP001152797"/>
    </source>
</evidence>
<comment type="caution">
    <text evidence="13">The sequence shown here is derived from an EMBL/GenBank/DDBJ whole genome shotgun (WGS) entry which is preliminary data.</text>
</comment>
<dbReference type="Proteomes" id="UP001152797">
    <property type="component" value="Unassembled WGS sequence"/>
</dbReference>
<organism evidence="13">
    <name type="scientific">Cladocopium goreaui</name>
    <dbReference type="NCBI Taxonomy" id="2562237"/>
    <lineage>
        <taxon>Eukaryota</taxon>
        <taxon>Sar</taxon>
        <taxon>Alveolata</taxon>
        <taxon>Dinophyceae</taxon>
        <taxon>Suessiales</taxon>
        <taxon>Symbiodiniaceae</taxon>
        <taxon>Cladocopium</taxon>
    </lineage>
</organism>
<dbReference type="GO" id="GO:0044877">
    <property type="term" value="F:protein-containing complex binding"/>
    <property type="evidence" value="ECO:0007669"/>
    <property type="project" value="TreeGrafter"/>
</dbReference>
<dbReference type="EMBL" id="CAMXCT030002591">
    <property type="protein sequence ID" value="CAL4786474.1"/>
    <property type="molecule type" value="Genomic_DNA"/>
</dbReference>
<dbReference type="CDD" id="cd00038">
    <property type="entry name" value="CAP_ED"/>
    <property type="match status" value="1"/>
</dbReference>
<keyword evidence="7" id="KW-0472">Membrane</keyword>
<keyword evidence="9" id="KW-0407">Ion channel</keyword>
<dbReference type="InterPro" id="IPR011992">
    <property type="entry name" value="EF-hand-dom_pair"/>
</dbReference>
<feature type="domain" description="EF-hand" evidence="12">
    <location>
        <begin position="206"/>
        <end position="241"/>
    </location>
</feature>
<dbReference type="SUPFAM" id="SSF51206">
    <property type="entry name" value="cAMP-binding domain-like"/>
    <property type="match status" value="1"/>
</dbReference>
<protein>
    <submittedName>
        <fullName evidence="14">Potassium/sodium hyperpolarization-activated cyclic nucleotide-gated channel 1 (Brain cyclic nucleotide-gated channel 1) (BCNG-1)</fullName>
    </submittedName>
</protein>
<dbReference type="InterPro" id="IPR014710">
    <property type="entry name" value="RmlC-like_jellyroll"/>
</dbReference>
<dbReference type="InterPro" id="IPR050866">
    <property type="entry name" value="CNG_cation_channel"/>
</dbReference>
<keyword evidence="2" id="KW-0813">Transport</keyword>
<dbReference type="InterPro" id="IPR018247">
    <property type="entry name" value="EF_Hand_1_Ca_BS"/>
</dbReference>
<gene>
    <name evidence="13" type="ORF">C1SCF055_LOCUS25403</name>
</gene>
<name>A0A9P1CY23_9DINO</name>
<dbReference type="PANTHER" id="PTHR45638">
    <property type="entry name" value="CYCLIC NUCLEOTIDE-GATED CATION CHANNEL SUBUNIT A"/>
    <property type="match status" value="1"/>
</dbReference>
<evidence type="ECO:0000256" key="10">
    <source>
        <dbReference type="SAM" id="MobiDB-lite"/>
    </source>
</evidence>
<dbReference type="Gene3D" id="2.60.120.10">
    <property type="entry name" value="Jelly Rolls"/>
    <property type="match status" value="1"/>
</dbReference>
<evidence type="ECO:0000256" key="6">
    <source>
        <dbReference type="ARBA" id="ARBA00023065"/>
    </source>
</evidence>
<dbReference type="GO" id="GO:0005221">
    <property type="term" value="F:intracellularly cyclic nucleotide-activated monoatomic cation channel activity"/>
    <property type="evidence" value="ECO:0007669"/>
    <property type="project" value="InterPro"/>
</dbReference>
<keyword evidence="15" id="KW-1185">Reference proteome</keyword>
<keyword evidence="6" id="KW-0406">Ion transport</keyword>
<keyword evidence="5" id="KW-1133">Transmembrane helix</keyword>
<dbReference type="GO" id="GO:0016020">
    <property type="term" value="C:membrane"/>
    <property type="evidence" value="ECO:0007669"/>
    <property type="project" value="UniProtKB-SubCell"/>
</dbReference>
<dbReference type="GO" id="GO:0005509">
    <property type="term" value="F:calcium ion binding"/>
    <property type="evidence" value="ECO:0007669"/>
    <property type="project" value="InterPro"/>
</dbReference>
<evidence type="ECO:0000256" key="1">
    <source>
        <dbReference type="ARBA" id="ARBA00004141"/>
    </source>
</evidence>
<evidence type="ECO:0000313" key="14">
    <source>
        <dbReference type="EMBL" id="CAL4786474.1"/>
    </source>
</evidence>
<evidence type="ECO:0000259" key="12">
    <source>
        <dbReference type="PROSITE" id="PS50222"/>
    </source>
</evidence>
<dbReference type="SUPFAM" id="SSF47473">
    <property type="entry name" value="EF-hand"/>
    <property type="match status" value="1"/>
</dbReference>
<dbReference type="InterPro" id="IPR002048">
    <property type="entry name" value="EF_hand_dom"/>
</dbReference>
<reference evidence="13" key="1">
    <citation type="submission" date="2022-10" db="EMBL/GenBank/DDBJ databases">
        <authorList>
            <person name="Chen Y."/>
            <person name="Dougan E. K."/>
            <person name="Chan C."/>
            <person name="Rhodes N."/>
            <person name="Thang M."/>
        </authorList>
    </citation>
    <scope>NUCLEOTIDE SEQUENCE</scope>
</reference>
<dbReference type="InterPro" id="IPR018488">
    <property type="entry name" value="cNMP-bd_CS"/>
</dbReference>
<evidence type="ECO:0000256" key="5">
    <source>
        <dbReference type="ARBA" id="ARBA00022989"/>
    </source>
</evidence>
<dbReference type="PROSITE" id="PS50042">
    <property type="entry name" value="CNMP_BINDING_3"/>
    <property type="match status" value="1"/>
</dbReference>
<comment type="subcellular location">
    <subcellularLocation>
        <location evidence="1">Membrane</location>
        <topology evidence="1">Multi-pass membrane protein</topology>
    </subcellularLocation>
</comment>
<feature type="domain" description="Cyclic nucleotide-binding" evidence="11">
    <location>
        <begin position="30"/>
        <end position="135"/>
    </location>
</feature>
<evidence type="ECO:0000313" key="13">
    <source>
        <dbReference type="EMBL" id="CAI3999162.1"/>
    </source>
</evidence>
<evidence type="ECO:0000256" key="2">
    <source>
        <dbReference type="ARBA" id="ARBA00022448"/>
    </source>
</evidence>
<dbReference type="OrthoDB" id="421226at2759"/>
<feature type="region of interest" description="Disordered" evidence="10">
    <location>
        <begin position="328"/>
        <end position="364"/>
    </location>
</feature>
<dbReference type="PROSITE" id="PS50222">
    <property type="entry name" value="EF_HAND_2"/>
    <property type="match status" value="1"/>
</dbReference>
<dbReference type="EMBL" id="CAMXCT010002591">
    <property type="protein sequence ID" value="CAI3999162.1"/>
    <property type="molecule type" value="Genomic_DNA"/>
</dbReference>
<evidence type="ECO:0000256" key="9">
    <source>
        <dbReference type="ARBA" id="ARBA00023303"/>
    </source>
</evidence>
<accession>A0A9P1CY23</accession>